<dbReference type="InterPro" id="IPR052031">
    <property type="entry name" value="Membrane_Transporter-Flippase"/>
</dbReference>
<dbReference type="CDD" id="cd13138">
    <property type="entry name" value="MATE_yoeA_like"/>
    <property type="match status" value="1"/>
</dbReference>
<dbReference type="NCBIfam" id="TIGR00797">
    <property type="entry name" value="matE"/>
    <property type="match status" value="1"/>
</dbReference>
<dbReference type="InterPro" id="IPR048279">
    <property type="entry name" value="MdtK-like"/>
</dbReference>
<evidence type="ECO:0000256" key="1">
    <source>
        <dbReference type="ARBA" id="ARBA00004651"/>
    </source>
</evidence>
<evidence type="ECO:0000256" key="7">
    <source>
        <dbReference type="SAM" id="Phobius"/>
    </source>
</evidence>
<reference evidence="8" key="1">
    <citation type="submission" date="2020-10" db="EMBL/GenBank/DDBJ databases">
        <authorList>
            <person name="Gilroy R."/>
        </authorList>
    </citation>
    <scope>NUCLEOTIDE SEQUENCE</scope>
    <source>
        <strain evidence="8">14700</strain>
    </source>
</reference>
<dbReference type="GO" id="GO:0005886">
    <property type="term" value="C:plasma membrane"/>
    <property type="evidence" value="ECO:0007669"/>
    <property type="project" value="UniProtKB-SubCell"/>
</dbReference>
<feature type="transmembrane region" description="Helical" evidence="7">
    <location>
        <begin position="193"/>
        <end position="216"/>
    </location>
</feature>
<dbReference type="AlphaFoldDB" id="A0A9D9NDL2"/>
<keyword evidence="3" id="KW-1003">Cell membrane</keyword>
<keyword evidence="4 7" id="KW-0812">Transmembrane</keyword>
<feature type="transmembrane region" description="Helical" evidence="7">
    <location>
        <begin position="414"/>
        <end position="434"/>
    </location>
</feature>
<organism evidence="8 9">
    <name type="scientific">Candidatus Ornithospirochaeta stercoravium</name>
    <dbReference type="NCBI Taxonomy" id="2840897"/>
    <lineage>
        <taxon>Bacteria</taxon>
        <taxon>Pseudomonadati</taxon>
        <taxon>Spirochaetota</taxon>
        <taxon>Spirochaetia</taxon>
        <taxon>Spirochaetales</taxon>
        <taxon>Spirochaetaceae</taxon>
        <taxon>Spirochaetaceae incertae sedis</taxon>
        <taxon>Candidatus Ornithospirochaeta</taxon>
    </lineage>
</organism>
<feature type="transmembrane region" description="Helical" evidence="7">
    <location>
        <begin position="386"/>
        <end position="408"/>
    </location>
</feature>
<feature type="transmembrane region" description="Helical" evidence="7">
    <location>
        <begin position="317"/>
        <end position="337"/>
    </location>
</feature>
<keyword evidence="5 7" id="KW-1133">Transmembrane helix</keyword>
<dbReference type="PANTHER" id="PTHR43549:SF3">
    <property type="entry name" value="MULTIDRUG RESISTANCE PROTEIN YPNP-RELATED"/>
    <property type="match status" value="1"/>
</dbReference>
<sequence>MAVDLTKGRTLPVLFRFSLPVIGGNLFQLFYTLADTLIVGQTIGEGALAAVGATSVFVYFILCFITGMTGGFSIILAHDIGSRETENAKRNIVASIYMSAAVTVVITAITCLFSRQIIHLMRIPEAISEDAYTYMVIVLAGTGATVLYNLISNILRALGDSRLPLIYLVISSLLNVFLDILFIVPFGMGVGGAALATVLSQLLSGVLCFISAIRRYPVMRIEKAYWKFDSLSMKRNLRLGFIMGFQMSAMCIGQVVMQSSVNRFGTAAIAGYTAATKMDQLSVLINGSYVSAVSAFVSQNQGAGEDLRIRQGVKSSLLLALITDAIIMGIIVLIEPFVVPLFVSNPSPDTFIYCRDFFLITVPFYPLLGILCVYRTAVQSLGNSRAPFAACIAELIARCSASVLLAMFVGYRGVVFSTPFAWLLADLIVVISYARMMRRK</sequence>
<comment type="subcellular location">
    <subcellularLocation>
        <location evidence="1">Cell membrane</location>
        <topology evidence="1">Multi-pass membrane protein</topology>
    </subcellularLocation>
</comment>
<dbReference type="GO" id="GO:0042910">
    <property type="term" value="F:xenobiotic transmembrane transporter activity"/>
    <property type="evidence" value="ECO:0007669"/>
    <property type="project" value="InterPro"/>
</dbReference>
<evidence type="ECO:0000256" key="5">
    <source>
        <dbReference type="ARBA" id="ARBA00022989"/>
    </source>
</evidence>
<feature type="transmembrane region" description="Helical" evidence="7">
    <location>
        <begin position="46"/>
        <end position="76"/>
    </location>
</feature>
<evidence type="ECO:0000256" key="4">
    <source>
        <dbReference type="ARBA" id="ARBA00022692"/>
    </source>
</evidence>
<dbReference type="EMBL" id="JADIMF010000085">
    <property type="protein sequence ID" value="MBO8469235.1"/>
    <property type="molecule type" value="Genomic_DNA"/>
</dbReference>
<protein>
    <submittedName>
        <fullName evidence="8">MATE family efflux transporter</fullName>
    </submittedName>
</protein>
<dbReference type="GO" id="GO:0015297">
    <property type="term" value="F:antiporter activity"/>
    <property type="evidence" value="ECO:0007669"/>
    <property type="project" value="InterPro"/>
</dbReference>
<name>A0A9D9NDL2_9SPIO</name>
<dbReference type="InterPro" id="IPR002528">
    <property type="entry name" value="MATE_fam"/>
</dbReference>
<feature type="transmembrane region" description="Helical" evidence="7">
    <location>
        <begin position="12"/>
        <end position="34"/>
    </location>
</feature>
<dbReference type="Proteomes" id="UP000810292">
    <property type="component" value="Unassembled WGS sequence"/>
</dbReference>
<feature type="transmembrane region" description="Helical" evidence="7">
    <location>
        <begin position="96"/>
        <end position="119"/>
    </location>
</feature>
<evidence type="ECO:0000256" key="6">
    <source>
        <dbReference type="ARBA" id="ARBA00023136"/>
    </source>
</evidence>
<dbReference type="PIRSF" id="PIRSF006603">
    <property type="entry name" value="DinF"/>
    <property type="match status" value="1"/>
</dbReference>
<keyword evidence="2" id="KW-0813">Transport</keyword>
<evidence type="ECO:0000313" key="9">
    <source>
        <dbReference type="Proteomes" id="UP000810292"/>
    </source>
</evidence>
<comment type="caution">
    <text evidence="8">The sequence shown here is derived from an EMBL/GenBank/DDBJ whole genome shotgun (WGS) entry which is preliminary data.</text>
</comment>
<feature type="transmembrane region" description="Helical" evidence="7">
    <location>
        <begin position="357"/>
        <end position="374"/>
    </location>
</feature>
<dbReference type="Pfam" id="PF01554">
    <property type="entry name" value="MatE"/>
    <property type="match status" value="2"/>
</dbReference>
<dbReference type="PANTHER" id="PTHR43549">
    <property type="entry name" value="MULTIDRUG RESISTANCE PROTEIN YPNP-RELATED"/>
    <property type="match status" value="1"/>
</dbReference>
<reference evidence="8" key="2">
    <citation type="journal article" date="2021" name="PeerJ">
        <title>Extensive microbial diversity within the chicken gut microbiome revealed by metagenomics and culture.</title>
        <authorList>
            <person name="Gilroy R."/>
            <person name="Ravi A."/>
            <person name="Getino M."/>
            <person name="Pursley I."/>
            <person name="Horton D.L."/>
            <person name="Alikhan N.F."/>
            <person name="Baker D."/>
            <person name="Gharbi K."/>
            <person name="Hall N."/>
            <person name="Watson M."/>
            <person name="Adriaenssens E.M."/>
            <person name="Foster-Nyarko E."/>
            <person name="Jarju S."/>
            <person name="Secka A."/>
            <person name="Antonio M."/>
            <person name="Oren A."/>
            <person name="Chaudhuri R.R."/>
            <person name="La Ragione R."/>
            <person name="Hildebrand F."/>
            <person name="Pallen M.J."/>
        </authorList>
    </citation>
    <scope>NUCLEOTIDE SEQUENCE</scope>
    <source>
        <strain evidence="8">14700</strain>
    </source>
</reference>
<evidence type="ECO:0000256" key="3">
    <source>
        <dbReference type="ARBA" id="ARBA00022475"/>
    </source>
</evidence>
<proteinExistence type="predicted"/>
<keyword evidence="6 7" id="KW-0472">Membrane</keyword>
<accession>A0A9D9NDL2</accession>
<evidence type="ECO:0000313" key="8">
    <source>
        <dbReference type="EMBL" id="MBO8469235.1"/>
    </source>
</evidence>
<feature type="transmembrane region" description="Helical" evidence="7">
    <location>
        <begin position="163"/>
        <end position="187"/>
    </location>
</feature>
<feature type="transmembrane region" description="Helical" evidence="7">
    <location>
        <begin position="131"/>
        <end position="151"/>
    </location>
</feature>
<evidence type="ECO:0000256" key="2">
    <source>
        <dbReference type="ARBA" id="ARBA00022448"/>
    </source>
</evidence>
<gene>
    <name evidence="8" type="ORF">IAA72_05575</name>
</gene>